<dbReference type="InterPro" id="IPR018485">
    <property type="entry name" value="FGGY_C"/>
</dbReference>
<dbReference type="CDD" id="cd07776">
    <property type="entry name" value="ASKHA_NBD_FGGY_SpXK-like"/>
    <property type="match status" value="1"/>
</dbReference>
<evidence type="ECO:0000256" key="2">
    <source>
        <dbReference type="ARBA" id="ARBA00022679"/>
    </source>
</evidence>
<sequence length="523" mass="57557">MAAAQDSLYLGFDFSTQQLKVVAIDGDLNVVHQNHVLFDSELPEFRTQGGVQLHADRLTVTSPVLMWVKALDLLLDKMRRAEFDFSRVRALSGSGQQHGSVYWRRGASETLNQLDPDQSLYQQLQGSFSVLDSPVWMDSSSSQQCQDLQAAAGGALRLAEITGSRAYERFTGNQIAKLRQNRLEEFQDTERISLVSSFAASLFLGGYAAIDYSDGSGMNLLDIRSRTWSEICLEATAPHLDRLLGAPLPPTSVLGPVSSYFVRRCGFSESCRVVAFTGDNPASLAGMRLQQGDIAVSSHPHTLFKSVLKLLTCFILSFKNGSLTRERVRNECTGGSWEVFSAALRETPLGNNGNIGFYFDTMEITPPAVGVHRFDSDDTEVSSVSPQVEVRALVEGQFLSRRLHAERLGYSIIPGTRVLATGGASSNKEILQVLSDVFNAPVYTIDLSNSTCLGSAYRALHGNTLTVLPLILLILQQYCSSASVLIISPDYCDLKKGKKENLVKEVKEKRWNKEKKRAPEADP</sequence>
<dbReference type="InterPro" id="IPR042024">
    <property type="entry name" value="D-XK_euk"/>
</dbReference>
<dbReference type="Proteomes" id="UP000314980">
    <property type="component" value="Unassembled WGS sequence"/>
</dbReference>
<dbReference type="GO" id="GO:0005829">
    <property type="term" value="C:cytosol"/>
    <property type="evidence" value="ECO:0007669"/>
    <property type="project" value="TreeGrafter"/>
</dbReference>
<dbReference type="Pfam" id="PF02782">
    <property type="entry name" value="FGGY_C"/>
    <property type="match status" value="1"/>
</dbReference>
<keyword evidence="2 4" id="KW-0808">Transferase</keyword>
<organism evidence="7 8">
    <name type="scientific">Lates calcarifer</name>
    <name type="common">Barramundi</name>
    <name type="synonym">Holocentrus calcarifer</name>
    <dbReference type="NCBI Taxonomy" id="8187"/>
    <lineage>
        <taxon>Eukaryota</taxon>
        <taxon>Metazoa</taxon>
        <taxon>Chordata</taxon>
        <taxon>Craniata</taxon>
        <taxon>Vertebrata</taxon>
        <taxon>Euteleostomi</taxon>
        <taxon>Actinopterygii</taxon>
        <taxon>Neopterygii</taxon>
        <taxon>Teleostei</taxon>
        <taxon>Neoteleostei</taxon>
        <taxon>Acanthomorphata</taxon>
        <taxon>Carangaria</taxon>
        <taxon>Carangaria incertae sedis</taxon>
        <taxon>Centropomidae</taxon>
        <taxon>Lates</taxon>
    </lineage>
</organism>
<comment type="catalytic activity">
    <reaction evidence="4">
        <text>D-xylulose + ATP = D-xylulose 5-phosphate + ADP + H(+)</text>
        <dbReference type="Rhea" id="RHEA:10964"/>
        <dbReference type="ChEBI" id="CHEBI:15378"/>
        <dbReference type="ChEBI" id="CHEBI:17140"/>
        <dbReference type="ChEBI" id="CHEBI:30616"/>
        <dbReference type="ChEBI" id="CHEBI:57737"/>
        <dbReference type="ChEBI" id="CHEBI:456216"/>
        <dbReference type="EC" id="2.7.1.17"/>
    </reaction>
</comment>
<keyword evidence="4" id="KW-0547">Nucleotide-binding</keyword>
<dbReference type="InterPro" id="IPR043129">
    <property type="entry name" value="ATPase_NBD"/>
</dbReference>
<dbReference type="Gene3D" id="3.30.420.40">
    <property type="match status" value="2"/>
</dbReference>
<feature type="domain" description="Carbohydrate kinase FGGY N-terminal" evidence="5">
    <location>
        <begin position="135"/>
        <end position="286"/>
    </location>
</feature>
<name>A0A4W6FXH6_LATCA</name>
<dbReference type="Ensembl" id="ENSLCAT00010056829.1">
    <property type="protein sequence ID" value="ENSLCAP00010055340.1"/>
    <property type="gene ID" value="ENSLCAG00010025779.1"/>
</dbReference>
<dbReference type="SUPFAM" id="SSF53067">
    <property type="entry name" value="Actin-like ATPase domain"/>
    <property type="match status" value="2"/>
</dbReference>
<protein>
    <recommendedName>
        <fullName evidence="4">Xylulose kinase</fullName>
        <ecNumber evidence="4">2.7.1.17</ecNumber>
    </recommendedName>
</protein>
<reference evidence="8" key="1">
    <citation type="submission" date="2015-09" db="EMBL/GenBank/DDBJ databases">
        <authorList>
            <person name="Sai Rama Sridatta P."/>
        </authorList>
    </citation>
    <scope>NUCLEOTIDE SEQUENCE [LARGE SCALE GENOMIC DNA]</scope>
</reference>
<dbReference type="FunFam" id="3.30.420.40:FF:000118">
    <property type="entry name" value="Xylulose kinase 2"/>
    <property type="match status" value="1"/>
</dbReference>
<dbReference type="AlphaFoldDB" id="A0A4W6FXH6"/>
<proteinExistence type="inferred from homology"/>
<gene>
    <name evidence="7" type="primary">XYLB</name>
    <name evidence="7" type="synonym">LOC108891905</name>
</gene>
<dbReference type="GO" id="GO:0005997">
    <property type="term" value="P:xylulose metabolic process"/>
    <property type="evidence" value="ECO:0007669"/>
    <property type="project" value="UniProtKB-UniRule"/>
</dbReference>
<dbReference type="GeneTree" id="ENSGT01000000214434"/>
<evidence type="ECO:0000259" key="5">
    <source>
        <dbReference type="Pfam" id="PF00370"/>
    </source>
</evidence>
<keyword evidence="3 4" id="KW-0418">Kinase</keyword>
<evidence type="ECO:0000256" key="4">
    <source>
        <dbReference type="RuleBase" id="RU367058"/>
    </source>
</evidence>
<reference evidence="7" key="2">
    <citation type="submission" date="2025-08" db="UniProtKB">
        <authorList>
            <consortium name="Ensembl"/>
        </authorList>
    </citation>
    <scope>IDENTIFICATION</scope>
</reference>
<evidence type="ECO:0000256" key="3">
    <source>
        <dbReference type="ARBA" id="ARBA00022777"/>
    </source>
</evidence>
<evidence type="ECO:0000259" key="6">
    <source>
        <dbReference type="Pfam" id="PF02782"/>
    </source>
</evidence>
<comment type="function">
    <text evidence="4">Phosphorylates D-xylulose to produce D-xylulose 5-phosphate, a molecule that may play an important role in the regulation of glucose metabolism and lipogenesis.</text>
</comment>
<accession>A0A4W6FXH6</accession>
<evidence type="ECO:0000313" key="8">
    <source>
        <dbReference type="Proteomes" id="UP000314980"/>
    </source>
</evidence>
<dbReference type="EC" id="2.7.1.17" evidence="4"/>
<dbReference type="GO" id="GO:0005524">
    <property type="term" value="F:ATP binding"/>
    <property type="evidence" value="ECO:0007669"/>
    <property type="project" value="UniProtKB-KW"/>
</dbReference>
<dbReference type="GO" id="GO:0004856">
    <property type="term" value="F:D-xylulokinase activity"/>
    <property type="evidence" value="ECO:0007669"/>
    <property type="project" value="UniProtKB-UniRule"/>
</dbReference>
<feature type="domain" description="Carbohydrate kinase FGGY C-terminal" evidence="6">
    <location>
        <begin position="385"/>
        <end position="461"/>
    </location>
</feature>
<keyword evidence="8" id="KW-1185">Reference proteome</keyword>
<evidence type="ECO:0000256" key="1">
    <source>
        <dbReference type="ARBA" id="ARBA00009156"/>
    </source>
</evidence>
<evidence type="ECO:0000313" key="7">
    <source>
        <dbReference type="Ensembl" id="ENSLCAP00010055340.1"/>
    </source>
</evidence>
<dbReference type="PANTHER" id="PTHR10196">
    <property type="entry name" value="SUGAR KINASE"/>
    <property type="match status" value="1"/>
</dbReference>
<keyword evidence="4" id="KW-0859">Xylose metabolism</keyword>
<dbReference type="Pfam" id="PF00370">
    <property type="entry name" value="FGGY_N"/>
    <property type="match status" value="1"/>
</dbReference>
<reference evidence="7" key="3">
    <citation type="submission" date="2025-09" db="UniProtKB">
        <authorList>
            <consortium name="Ensembl"/>
        </authorList>
    </citation>
    <scope>IDENTIFICATION</scope>
</reference>
<dbReference type="GO" id="GO:0042732">
    <property type="term" value="P:D-xylose metabolic process"/>
    <property type="evidence" value="ECO:0007669"/>
    <property type="project" value="UniProtKB-UniRule"/>
</dbReference>
<comment type="similarity">
    <text evidence="1 4">Belongs to the FGGY kinase family.</text>
</comment>
<dbReference type="InterPro" id="IPR018484">
    <property type="entry name" value="FGGY_N"/>
</dbReference>
<dbReference type="PANTHER" id="PTHR10196:SF57">
    <property type="entry name" value="XYLULOSE KINASE"/>
    <property type="match status" value="1"/>
</dbReference>
<keyword evidence="4" id="KW-0067">ATP-binding</keyword>
<keyword evidence="4" id="KW-0119">Carbohydrate metabolism</keyword>